<dbReference type="FunFam" id="1.10.510.10:FF:000358">
    <property type="entry name" value="Putative leucine-rich repeat receptor-like serine/threonine-protein kinase"/>
    <property type="match status" value="1"/>
</dbReference>
<dbReference type="Pfam" id="PF13855">
    <property type="entry name" value="LRR_8"/>
    <property type="match status" value="1"/>
</dbReference>
<dbReference type="PhylomeDB" id="A0A022Q112"/>
<evidence type="ECO:0000259" key="24">
    <source>
        <dbReference type="PROSITE" id="PS50011"/>
    </source>
</evidence>
<evidence type="ECO:0000256" key="1">
    <source>
        <dbReference type="ARBA" id="ARBA00004162"/>
    </source>
</evidence>
<dbReference type="InterPro" id="IPR017441">
    <property type="entry name" value="Protein_kinase_ATP_BS"/>
</dbReference>
<dbReference type="KEGG" id="egt:105975509"/>
<dbReference type="PROSITE" id="PS00108">
    <property type="entry name" value="PROTEIN_KINASE_ST"/>
    <property type="match status" value="1"/>
</dbReference>
<keyword evidence="16 22" id="KW-0472">Membrane</keyword>
<evidence type="ECO:0000256" key="4">
    <source>
        <dbReference type="ARBA" id="ARBA00022475"/>
    </source>
</evidence>
<dbReference type="InterPro" id="IPR001611">
    <property type="entry name" value="Leu-rich_rpt"/>
</dbReference>
<dbReference type="OMA" id="EYGIGHK"/>
<evidence type="ECO:0000256" key="17">
    <source>
        <dbReference type="ARBA" id="ARBA00023170"/>
    </source>
</evidence>
<dbReference type="InterPro" id="IPR051809">
    <property type="entry name" value="Plant_receptor-like_S/T_kinase"/>
</dbReference>
<evidence type="ECO:0000313" key="26">
    <source>
        <dbReference type="Proteomes" id="UP000030748"/>
    </source>
</evidence>
<feature type="chain" id="PRO_5001506477" description="non-specific serine/threonine protein kinase" evidence="23">
    <location>
        <begin position="26"/>
        <end position="1009"/>
    </location>
</feature>
<dbReference type="Proteomes" id="UP000030748">
    <property type="component" value="Unassembled WGS sequence"/>
</dbReference>
<keyword evidence="11" id="KW-0677">Repeat</keyword>
<keyword evidence="10 23" id="KW-0732">Signal</keyword>
<evidence type="ECO:0000256" key="12">
    <source>
        <dbReference type="ARBA" id="ARBA00022741"/>
    </source>
</evidence>
<protein>
    <recommendedName>
        <fullName evidence="3">non-specific serine/threonine protein kinase</fullName>
        <ecNumber evidence="3">2.7.11.1</ecNumber>
    </recommendedName>
</protein>
<feature type="signal peptide" evidence="23">
    <location>
        <begin position="1"/>
        <end position="25"/>
    </location>
</feature>
<dbReference type="eggNOG" id="ENOG502QPYS">
    <property type="taxonomic scope" value="Eukaryota"/>
</dbReference>
<evidence type="ECO:0000256" key="7">
    <source>
        <dbReference type="ARBA" id="ARBA00022614"/>
    </source>
</evidence>
<gene>
    <name evidence="25" type="ORF">MIMGU_mgv1a019783mg</name>
</gene>
<dbReference type="InterPro" id="IPR003591">
    <property type="entry name" value="Leu-rich_rpt_typical-subtyp"/>
</dbReference>
<accession>A0A022Q112</accession>
<feature type="transmembrane region" description="Helical" evidence="22">
    <location>
        <begin position="649"/>
        <end position="671"/>
    </location>
</feature>
<reference evidence="25 26" key="1">
    <citation type="journal article" date="2013" name="Proc. Natl. Acad. Sci. U.S.A.">
        <title>Fine-scale variation in meiotic recombination in Mimulus inferred from population shotgun sequencing.</title>
        <authorList>
            <person name="Hellsten U."/>
            <person name="Wright K.M."/>
            <person name="Jenkins J."/>
            <person name="Shu S."/>
            <person name="Yuan Y."/>
            <person name="Wessler S.R."/>
            <person name="Schmutz J."/>
            <person name="Willis J.H."/>
            <person name="Rokhsar D.S."/>
        </authorList>
    </citation>
    <scope>NUCLEOTIDE SEQUENCE [LARGE SCALE GENOMIC DNA]</scope>
    <source>
        <strain evidence="26">cv. DUN x IM62</strain>
    </source>
</reference>
<keyword evidence="26" id="KW-1185">Reference proteome</keyword>
<evidence type="ECO:0000256" key="5">
    <source>
        <dbReference type="ARBA" id="ARBA00022527"/>
    </source>
</evidence>
<dbReference type="SMART" id="SM00369">
    <property type="entry name" value="LRR_TYP"/>
    <property type="match status" value="6"/>
</dbReference>
<evidence type="ECO:0000256" key="9">
    <source>
        <dbReference type="ARBA" id="ARBA00022692"/>
    </source>
</evidence>
<keyword evidence="6" id="KW-0597">Phosphoprotein</keyword>
<keyword evidence="7" id="KW-0433">Leucine-rich repeat</keyword>
<feature type="binding site" evidence="21">
    <location>
        <position position="734"/>
    </location>
    <ligand>
        <name>ATP</name>
        <dbReference type="ChEBI" id="CHEBI:30616"/>
    </ligand>
</feature>
<evidence type="ECO:0000256" key="11">
    <source>
        <dbReference type="ARBA" id="ARBA00022737"/>
    </source>
</evidence>
<keyword evidence="13" id="KW-0418">Kinase</keyword>
<evidence type="ECO:0000256" key="22">
    <source>
        <dbReference type="SAM" id="Phobius"/>
    </source>
</evidence>
<evidence type="ECO:0000256" key="8">
    <source>
        <dbReference type="ARBA" id="ARBA00022679"/>
    </source>
</evidence>
<evidence type="ECO:0000256" key="20">
    <source>
        <dbReference type="ARBA" id="ARBA00048679"/>
    </source>
</evidence>
<keyword evidence="12 21" id="KW-0547">Nucleotide-binding</keyword>
<dbReference type="SMART" id="SM00220">
    <property type="entry name" value="S_TKc"/>
    <property type="match status" value="1"/>
</dbReference>
<dbReference type="GO" id="GO:0005524">
    <property type="term" value="F:ATP binding"/>
    <property type="evidence" value="ECO:0007669"/>
    <property type="project" value="UniProtKB-UniRule"/>
</dbReference>
<name>A0A022Q112_ERYGU</name>
<evidence type="ECO:0000256" key="16">
    <source>
        <dbReference type="ARBA" id="ARBA00023136"/>
    </source>
</evidence>
<evidence type="ECO:0000256" key="10">
    <source>
        <dbReference type="ARBA" id="ARBA00022729"/>
    </source>
</evidence>
<dbReference type="PANTHER" id="PTHR27008:SF596">
    <property type="entry name" value="OS02G0215500 PROTEIN"/>
    <property type="match status" value="1"/>
</dbReference>
<keyword evidence="17" id="KW-0675">Receptor</keyword>
<dbReference type="SUPFAM" id="SSF56112">
    <property type="entry name" value="Protein kinase-like (PK-like)"/>
    <property type="match status" value="1"/>
</dbReference>
<dbReference type="FunFam" id="3.80.10.10:FF:000095">
    <property type="entry name" value="LRR receptor-like serine/threonine-protein kinase GSO1"/>
    <property type="match status" value="1"/>
</dbReference>
<evidence type="ECO:0000256" key="3">
    <source>
        <dbReference type="ARBA" id="ARBA00012513"/>
    </source>
</evidence>
<keyword evidence="9 22" id="KW-0812">Transmembrane</keyword>
<dbReference type="Gene3D" id="3.30.200.20">
    <property type="entry name" value="Phosphorylase Kinase, domain 1"/>
    <property type="match status" value="1"/>
</dbReference>
<evidence type="ECO:0000256" key="18">
    <source>
        <dbReference type="ARBA" id="ARBA00023180"/>
    </source>
</evidence>
<evidence type="ECO:0000256" key="21">
    <source>
        <dbReference type="PROSITE-ProRule" id="PRU10141"/>
    </source>
</evidence>
<sequence length="1009" mass="110609">MTNSNLAKWLILCIFLYLIINPSTCSDEETDLLALLSFKAKVIDARGALDSWISNGSTVDSYCSWRGVSCSTRHRSRVTSIDLDSQGLTGHLSPHLGNLSFLRHISLRNNSFSGPIPQEFGRLRRLEYIEISNNSFSGEIPRNLSQCRNLYYLNLIDNELTGIIPPELSSLSKLEDLGLSDNILSGNIPSFIGNFTSLEQLSLSNCGLHGEIPESLVNLRKLIRLTLDTNELTGTIPSGLFNISTIRYFLVFTNKLRGNIPPDIGLTLPNLRHLSLGDNNFTGALPVSLSNASFLEIIEIFSNRFTGPMPKNLGRLSNLWWFSVFSTYVEDDIGFLSSLTNCTSLQVVLILDNILTGSLPVSISNLTTRLTKLAMEMNQLHGPIPSGIGNLVGLTSLTLFLNHFSGPIPSTVGKLKKLQRLNLSANRFTNELPSSLGNLTLLNTLYLTRNNISGSVPPSLVNCVNLLELDFSRNNLSGPIPKELMSLSSLSVAVDLSDNAFSGSIPAEIGSLRNLAWLDLSNNRLSGLFPNTISSCTNLQWLYVENNSFYGEIPQGMSDLRGLLELELSTNNFSGPIPRFLAEIPLQLLNISFNRLQGPVPNDGIFRNQSAFSVEGNTDLCGGIPELKLPPCPSKNPETKKNSSVSLKVLIPIVVSGAVFVSLVVCWYILVRRKKKSIKNLYVSSFESKFRRLSYADLLRATSGFSEANIVGNGRFSTVYKGILDDGETTVAVKVLNLRVRGAVKSFESECKALRVARHRNLLKILSISVSIDFQMNDFMALIFRFKSNGSLEEWLHQSIRYIPLMKRVDIAIDIASAVEYLHNGTGSKSAIVHGDLKPSNVLLDDDMTAHVGDFGLAKVISDISTNFAADESASSVAVKGTIGYIAPEYGMSGVISTQGDVYSYGILLLEMFTNVRPTSDALSSNDQNLHSYVRNCLPNRSIEVLDPFVVLNEGDTFSTSVMNCVASVFGVGVACSREHAHDRISMADVVIELKRIKASACSNRGLLN</sequence>
<comment type="catalytic activity">
    <reaction evidence="19">
        <text>L-threonyl-[protein] + ATP = O-phospho-L-threonyl-[protein] + ADP + H(+)</text>
        <dbReference type="Rhea" id="RHEA:46608"/>
        <dbReference type="Rhea" id="RHEA-COMP:11060"/>
        <dbReference type="Rhea" id="RHEA-COMP:11605"/>
        <dbReference type="ChEBI" id="CHEBI:15378"/>
        <dbReference type="ChEBI" id="CHEBI:30013"/>
        <dbReference type="ChEBI" id="CHEBI:30616"/>
        <dbReference type="ChEBI" id="CHEBI:61977"/>
        <dbReference type="ChEBI" id="CHEBI:456216"/>
        <dbReference type="EC" id="2.7.11.1"/>
    </reaction>
</comment>
<dbReference type="GO" id="GO:0004674">
    <property type="term" value="F:protein serine/threonine kinase activity"/>
    <property type="evidence" value="ECO:0007669"/>
    <property type="project" value="UniProtKB-KW"/>
</dbReference>
<dbReference type="STRING" id="4155.A0A022Q112"/>
<dbReference type="EC" id="2.7.11.1" evidence="3"/>
<evidence type="ECO:0000313" key="25">
    <source>
        <dbReference type="EMBL" id="EYU21721.1"/>
    </source>
</evidence>
<dbReference type="AlphaFoldDB" id="A0A022Q112"/>
<keyword evidence="18" id="KW-0325">Glycoprotein</keyword>
<proteinExistence type="inferred from homology"/>
<evidence type="ECO:0000256" key="19">
    <source>
        <dbReference type="ARBA" id="ARBA00047899"/>
    </source>
</evidence>
<dbReference type="InterPro" id="IPR011009">
    <property type="entry name" value="Kinase-like_dom_sf"/>
</dbReference>
<dbReference type="InterPro" id="IPR008271">
    <property type="entry name" value="Ser/Thr_kinase_AS"/>
</dbReference>
<dbReference type="SUPFAM" id="SSF52058">
    <property type="entry name" value="L domain-like"/>
    <property type="match status" value="2"/>
</dbReference>
<comment type="catalytic activity">
    <reaction evidence="20">
        <text>L-seryl-[protein] + ATP = O-phospho-L-seryl-[protein] + ADP + H(+)</text>
        <dbReference type="Rhea" id="RHEA:17989"/>
        <dbReference type="Rhea" id="RHEA-COMP:9863"/>
        <dbReference type="Rhea" id="RHEA-COMP:11604"/>
        <dbReference type="ChEBI" id="CHEBI:15378"/>
        <dbReference type="ChEBI" id="CHEBI:29999"/>
        <dbReference type="ChEBI" id="CHEBI:30616"/>
        <dbReference type="ChEBI" id="CHEBI:83421"/>
        <dbReference type="ChEBI" id="CHEBI:456216"/>
        <dbReference type="EC" id="2.7.11.1"/>
    </reaction>
</comment>
<keyword evidence="4" id="KW-1003">Cell membrane</keyword>
<dbReference type="Pfam" id="PF08263">
    <property type="entry name" value="LRRNT_2"/>
    <property type="match status" value="1"/>
</dbReference>
<dbReference type="PROSITE" id="PS00107">
    <property type="entry name" value="PROTEIN_KINASE_ATP"/>
    <property type="match status" value="1"/>
</dbReference>
<dbReference type="FunFam" id="3.80.10.10:FF:000288">
    <property type="entry name" value="LRR receptor-like serine/threonine-protein kinase EFR"/>
    <property type="match status" value="1"/>
</dbReference>
<dbReference type="Gene3D" id="1.10.510.10">
    <property type="entry name" value="Transferase(Phosphotransferase) domain 1"/>
    <property type="match status" value="1"/>
</dbReference>
<dbReference type="Pfam" id="PF07714">
    <property type="entry name" value="PK_Tyr_Ser-Thr"/>
    <property type="match status" value="1"/>
</dbReference>
<keyword evidence="14 21" id="KW-0067">ATP-binding</keyword>
<dbReference type="GO" id="GO:0005886">
    <property type="term" value="C:plasma membrane"/>
    <property type="evidence" value="ECO:0007669"/>
    <property type="project" value="UniProtKB-SubCell"/>
</dbReference>
<evidence type="ECO:0000256" key="15">
    <source>
        <dbReference type="ARBA" id="ARBA00022989"/>
    </source>
</evidence>
<dbReference type="InterPro" id="IPR032675">
    <property type="entry name" value="LRR_dom_sf"/>
</dbReference>
<dbReference type="GO" id="GO:0006952">
    <property type="term" value="P:defense response"/>
    <property type="evidence" value="ECO:0007669"/>
    <property type="project" value="UniProtKB-ARBA"/>
</dbReference>
<keyword evidence="5" id="KW-0723">Serine/threonine-protein kinase</keyword>
<dbReference type="Gene3D" id="3.80.10.10">
    <property type="entry name" value="Ribonuclease Inhibitor"/>
    <property type="match status" value="3"/>
</dbReference>
<dbReference type="EMBL" id="KI632223">
    <property type="protein sequence ID" value="EYU21721.1"/>
    <property type="molecule type" value="Genomic_DNA"/>
</dbReference>
<dbReference type="InterPro" id="IPR001245">
    <property type="entry name" value="Ser-Thr/Tyr_kinase_cat_dom"/>
</dbReference>
<dbReference type="PROSITE" id="PS50011">
    <property type="entry name" value="PROTEIN_KINASE_DOM"/>
    <property type="match status" value="1"/>
</dbReference>
<keyword evidence="8" id="KW-0808">Transferase</keyword>
<comment type="subcellular location">
    <subcellularLocation>
        <location evidence="1">Cell membrane</location>
        <topology evidence="1">Single-pass membrane protein</topology>
    </subcellularLocation>
</comment>
<keyword evidence="15 22" id="KW-1133">Transmembrane helix</keyword>
<evidence type="ECO:0000256" key="14">
    <source>
        <dbReference type="ARBA" id="ARBA00022840"/>
    </source>
</evidence>
<organism evidence="25 26">
    <name type="scientific">Erythranthe guttata</name>
    <name type="common">Yellow monkey flower</name>
    <name type="synonym">Mimulus guttatus</name>
    <dbReference type="NCBI Taxonomy" id="4155"/>
    <lineage>
        <taxon>Eukaryota</taxon>
        <taxon>Viridiplantae</taxon>
        <taxon>Streptophyta</taxon>
        <taxon>Embryophyta</taxon>
        <taxon>Tracheophyta</taxon>
        <taxon>Spermatophyta</taxon>
        <taxon>Magnoliopsida</taxon>
        <taxon>eudicotyledons</taxon>
        <taxon>Gunneridae</taxon>
        <taxon>Pentapetalae</taxon>
        <taxon>asterids</taxon>
        <taxon>lamiids</taxon>
        <taxon>Lamiales</taxon>
        <taxon>Phrymaceae</taxon>
        <taxon>Erythranthe</taxon>
    </lineage>
</organism>
<evidence type="ECO:0000256" key="23">
    <source>
        <dbReference type="SAM" id="SignalP"/>
    </source>
</evidence>
<evidence type="ECO:0000256" key="13">
    <source>
        <dbReference type="ARBA" id="ARBA00022777"/>
    </source>
</evidence>
<feature type="domain" description="Protein kinase" evidence="24">
    <location>
        <begin position="705"/>
        <end position="997"/>
    </location>
</feature>
<dbReference type="GO" id="GO:0051707">
    <property type="term" value="P:response to other organism"/>
    <property type="evidence" value="ECO:0007669"/>
    <property type="project" value="UniProtKB-ARBA"/>
</dbReference>
<dbReference type="Pfam" id="PF00560">
    <property type="entry name" value="LRR_1"/>
    <property type="match status" value="8"/>
</dbReference>
<dbReference type="InterPro" id="IPR000719">
    <property type="entry name" value="Prot_kinase_dom"/>
</dbReference>
<evidence type="ECO:0000256" key="2">
    <source>
        <dbReference type="ARBA" id="ARBA00008684"/>
    </source>
</evidence>
<dbReference type="InterPro" id="IPR013210">
    <property type="entry name" value="LRR_N_plant-typ"/>
</dbReference>
<comment type="similarity">
    <text evidence="2">Belongs to the protein kinase superfamily. Ser/Thr protein kinase family.</text>
</comment>
<dbReference type="FunFam" id="3.80.10.10:FF:000129">
    <property type="entry name" value="Leucine-rich repeat receptor-like kinase"/>
    <property type="match status" value="1"/>
</dbReference>
<dbReference type="OrthoDB" id="676979at2759"/>
<evidence type="ECO:0000256" key="6">
    <source>
        <dbReference type="ARBA" id="ARBA00022553"/>
    </source>
</evidence>
<dbReference type="PANTHER" id="PTHR27008">
    <property type="entry name" value="OS04G0122200 PROTEIN"/>
    <property type="match status" value="1"/>
</dbReference>